<keyword evidence="11" id="KW-0378">Hydrolase</keyword>
<dbReference type="CDD" id="cd06140">
    <property type="entry name" value="DNA_polA_I_Bacillus_like_exo"/>
    <property type="match status" value="1"/>
</dbReference>
<dbReference type="NCBIfam" id="TIGR00593">
    <property type="entry name" value="pola"/>
    <property type="match status" value="1"/>
</dbReference>
<feature type="domain" description="5'-3' exonuclease" evidence="12">
    <location>
        <begin position="13"/>
        <end position="278"/>
    </location>
</feature>
<dbReference type="HOGENOM" id="CLU_004675_0_0_0"/>
<keyword evidence="15" id="KW-1185">Reference proteome</keyword>
<dbReference type="PATRIC" id="fig|1319815.3.peg.2518"/>
<evidence type="ECO:0000313" key="14">
    <source>
        <dbReference type="EMBL" id="ERT66283.1"/>
    </source>
</evidence>
<dbReference type="GO" id="GO:0003887">
    <property type="term" value="F:DNA-directed DNA polymerase activity"/>
    <property type="evidence" value="ECO:0007669"/>
    <property type="project" value="UniProtKB-UniRule"/>
</dbReference>
<dbReference type="SMART" id="SM00279">
    <property type="entry name" value="HhH2"/>
    <property type="match status" value="1"/>
</dbReference>
<keyword evidence="7 11" id="KW-0238">DNA-binding</keyword>
<comment type="similarity">
    <text evidence="1 11">Belongs to the DNA polymerase type-A family.</text>
</comment>
<dbReference type="InterPro" id="IPR020045">
    <property type="entry name" value="DNA_polI_H3TH"/>
</dbReference>
<dbReference type="Gene3D" id="1.10.150.20">
    <property type="entry name" value="5' to 3' exonuclease, C-terminal subdomain"/>
    <property type="match status" value="2"/>
</dbReference>
<dbReference type="InterPro" id="IPR020046">
    <property type="entry name" value="5-3_exonucl_a-hlix_arch_N"/>
</dbReference>
<keyword evidence="6 11" id="KW-0239">DNA-directed DNA polymerase</keyword>
<comment type="catalytic activity">
    <reaction evidence="9 11">
        <text>DNA(n) + a 2'-deoxyribonucleoside 5'-triphosphate = DNA(n+1) + diphosphate</text>
        <dbReference type="Rhea" id="RHEA:22508"/>
        <dbReference type="Rhea" id="RHEA-COMP:17339"/>
        <dbReference type="Rhea" id="RHEA-COMP:17340"/>
        <dbReference type="ChEBI" id="CHEBI:33019"/>
        <dbReference type="ChEBI" id="CHEBI:61560"/>
        <dbReference type="ChEBI" id="CHEBI:173112"/>
        <dbReference type="EC" id="2.7.7.7"/>
    </reaction>
</comment>
<dbReference type="InterPro" id="IPR002298">
    <property type="entry name" value="DNA_polymerase_A"/>
</dbReference>
<dbReference type="Proteomes" id="UP000017081">
    <property type="component" value="Unassembled WGS sequence"/>
</dbReference>
<evidence type="ECO:0000256" key="4">
    <source>
        <dbReference type="ARBA" id="ARBA00022705"/>
    </source>
</evidence>
<dbReference type="InterPro" id="IPR002421">
    <property type="entry name" value="5-3_exonuclease"/>
</dbReference>
<dbReference type="PRINTS" id="PR00868">
    <property type="entry name" value="DNAPOLI"/>
</dbReference>
<dbReference type="PANTHER" id="PTHR10133:SF27">
    <property type="entry name" value="DNA POLYMERASE NU"/>
    <property type="match status" value="1"/>
</dbReference>
<dbReference type="GO" id="GO:0003677">
    <property type="term" value="F:DNA binding"/>
    <property type="evidence" value="ECO:0007669"/>
    <property type="project" value="UniProtKB-UniRule"/>
</dbReference>
<reference evidence="14 15" key="1">
    <citation type="submission" date="2013-08" db="EMBL/GenBank/DDBJ databases">
        <authorList>
            <person name="Weinstock G."/>
            <person name="Sodergren E."/>
            <person name="Wylie T."/>
            <person name="Fulton L."/>
            <person name="Fulton R."/>
            <person name="Fronick C."/>
            <person name="O'Laughlin M."/>
            <person name="Godfrey J."/>
            <person name="Miner T."/>
            <person name="Herter B."/>
            <person name="Appelbaum E."/>
            <person name="Cordes M."/>
            <person name="Lek S."/>
            <person name="Wollam A."/>
            <person name="Pepin K.H."/>
            <person name="Palsikar V.B."/>
            <person name="Mitreva M."/>
            <person name="Wilson R.K."/>
        </authorList>
    </citation>
    <scope>NUCLEOTIDE SEQUENCE [LARGE SCALE GENOMIC DNA]</scope>
    <source>
        <strain evidence="14 15">ATCC BAA-474</strain>
    </source>
</reference>
<dbReference type="CDD" id="cd08637">
    <property type="entry name" value="DNA_pol_A_pol_I_C"/>
    <property type="match status" value="1"/>
</dbReference>
<dbReference type="EMBL" id="AXZF01000144">
    <property type="protein sequence ID" value="ERT66283.1"/>
    <property type="molecule type" value="Genomic_DNA"/>
</dbReference>
<evidence type="ECO:0000256" key="6">
    <source>
        <dbReference type="ARBA" id="ARBA00022932"/>
    </source>
</evidence>
<evidence type="ECO:0000256" key="2">
    <source>
        <dbReference type="ARBA" id="ARBA00022679"/>
    </source>
</evidence>
<evidence type="ECO:0000256" key="1">
    <source>
        <dbReference type="ARBA" id="ARBA00007705"/>
    </source>
</evidence>
<dbReference type="eggNOG" id="COG0749">
    <property type="taxonomic scope" value="Bacteria"/>
</dbReference>
<dbReference type="PANTHER" id="PTHR10133">
    <property type="entry name" value="DNA POLYMERASE I"/>
    <property type="match status" value="1"/>
</dbReference>
<evidence type="ECO:0000256" key="9">
    <source>
        <dbReference type="ARBA" id="ARBA00049244"/>
    </source>
</evidence>
<proteinExistence type="inferred from homology"/>
<evidence type="ECO:0000259" key="12">
    <source>
        <dbReference type="SMART" id="SM00475"/>
    </source>
</evidence>
<dbReference type="InterPro" id="IPR001098">
    <property type="entry name" value="DNA-dir_DNA_pol_A_palm_dom"/>
</dbReference>
<dbReference type="CDD" id="cd09898">
    <property type="entry name" value="H3TH_53EXO"/>
    <property type="match status" value="1"/>
</dbReference>
<dbReference type="InterPro" id="IPR029060">
    <property type="entry name" value="PIN-like_dom_sf"/>
</dbReference>
<dbReference type="SUPFAM" id="SSF47807">
    <property type="entry name" value="5' to 3' exonuclease, C-terminal subdomain"/>
    <property type="match status" value="1"/>
</dbReference>
<keyword evidence="3 11" id="KW-0548">Nucleotidyltransferase</keyword>
<comment type="caution">
    <text evidence="14">The sequence shown here is derived from an EMBL/GenBank/DDBJ whole genome shotgun (WGS) entry which is preliminary data.</text>
</comment>
<dbReference type="InterPro" id="IPR008918">
    <property type="entry name" value="HhH2"/>
</dbReference>
<dbReference type="SMART" id="SM00475">
    <property type="entry name" value="53EXOc"/>
    <property type="match status" value="1"/>
</dbReference>
<evidence type="ECO:0000256" key="3">
    <source>
        <dbReference type="ARBA" id="ARBA00022695"/>
    </source>
</evidence>
<dbReference type="InterPro" id="IPR036397">
    <property type="entry name" value="RNaseH_sf"/>
</dbReference>
<dbReference type="SMART" id="SM00482">
    <property type="entry name" value="POLAc"/>
    <property type="match status" value="1"/>
</dbReference>
<keyword evidence="4 11" id="KW-0235">DNA replication</keyword>
<dbReference type="GO" id="GO:0006261">
    <property type="term" value="P:DNA-templated DNA replication"/>
    <property type="evidence" value="ECO:0007669"/>
    <property type="project" value="UniProtKB-UniRule"/>
</dbReference>
<dbReference type="Gene3D" id="1.20.1060.10">
    <property type="entry name" value="Taq DNA Polymerase, Chain T, domain 4"/>
    <property type="match status" value="1"/>
</dbReference>
<evidence type="ECO:0000259" key="13">
    <source>
        <dbReference type="SMART" id="SM00482"/>
    </source>
</evidence>
<dbReference type="Pfam" id="PF00476">
    <property type="entry name" value="DNA_pol_A"/>
    <property type="match status" value="1"/>
</dbReference>
<dbReference type="InterPro" id="IPR043502">
    <property type="entry name" value="DNA/RNA_pol_sf"/>
</dbReference>
<evidence type="ECO:0000256" key="5">
    <source>
        <dbReference type="ARBA" id="ARBA00022763"/>
    </source>
</evidence>
<dbReference type="Gene3D" id="3.30.420.10">
    <property type="entry name" value="Ribonuclease H-like superfamily/Ribonuclease H"/>
    <property type="match status" value="1"/>
</dbReference>
<dbReference type="Gene3D" id="3.30.70.370">
    <property type="match status" value="1"/>
</dbReference>
<evidence type="ECO:0000256" key="10">
    <source>
        <dbReference type="NCBIfam" id="TIGR00593"/>
    </source>
</evidence>
<evidence type="ECO:0000256" key="8">
    <source>
        <dbReference type="ARBA" id="ARBA00023204"/>
    </source>
</evidence>
<dbReference type="EC" id="2.7.7.7" evidence="10 11"/>
<dbReference type="STRING" id="1319815.HMPREF0202_02631"/>
<dbReference type="SUPFAM" id="SSF53098">
    <property type="entry name" value="Ribonuclease H-like"/>
    <property type="match status" value="1"/>
</dbReference>
<dbReference type="SUPFAM" id="SSF88723">
    <property type="entry name" value="PIN domain-like"/>
    <property type="match status" value="1"/>
</dbReference>
<dbReference type="CDD" id="cd09859">
    <property type="entry name" value="PIN_53EXO"/>
    <property type="match status" value="1"/>
</dbReference>
<protein>
    <recommendedName>
        <fullName evidence="10 11">DNA polymerase I</fullName>
        <ecNumber evidence="10 11">2.7.7.7</ecNumber>
    </recommendedName>
</protein>
<dbReference type="InterPro" id="IPR012337">
    <property type="entry name" value="RNaseH-like_sf"/>
</dbReference>
<comment type="function">
    <text evidence="11">In addition to polymerase activity, this DNA polymerase exhibits 5'-3' exonuclease activity.</text>
</comment>
<accession>U7V691</accession>
<dbReference type="GO" id="GO:0006302">
    <property type="term" value="P:double-strand break repair"/>
    <property type="evidence" value="ECO:0007669"/>
    <property type="project" value="TreeGrafter"/>
</dbReference>
<gene>
    <name evidence="11" type="primary">polA</name>
    <name evidence="14" type="ORF">HMPREF0202_02631</name>
</gene>
<evidence type="ECO:0000256" key="11">
    <source>
        <dbReference type="RuleBase" id="RU004460"/>
    </source>
</evidence>
<dbReference type="SUPFAM" id="SSF56672">
    <property type="entry name" value="DNA/RNA polymerases"/>
    <property type="match status" value="1"/>
</dbReference>
<dbReference type="InterPro" id="IPR036279">
    <property type="entry name" value="5-3_exonuclease_C_sf"/>
</dbReference>
<sequence length="899" mass="102278">MKNVNCRKGKKMKKAVLLDVSAIMYRAFYGNLNFRTKNEPTGAVYGFVNTLMSIINQLNPDYIGAAFDVKRATLKRSEIYKEYKAQRDAAPEDLVAQIPRIEELLDCFGIKKFKIDGYEADDVLGSLAKELGAKGIESYIITGDKDLSQILDSHVNIALLGKGDGGGLKILSTEEDVIEQLGVKPKMIPDLFGLIGDTSDGIPGVRKIGSKKAIPMLEKYGNLEGIYENIDSLTELPGIGKSLVNNLIEDRELAFISRELATIELLNLGVKADELEYKKDDKKLLELFKTLEFKSLIKKMNLEDGQSQVIAQPASQNGMQLGLFSFQGTPEILEEKGFFVLEGVKIKEKLNSDSEIAIYWGEKGVAVSLKNKDYFLPLKDEESKNSFKEVLNSNNKFISYGFKNFLRHGYFVKNMDFDTMLAYHLLTSQTREEIEVMLRNVIEEDVEKYNEVFGKTKIEDISTEDYGRFLTKRTRGMLVAYPELVKELENNNLYNVLKETEMPLIRVLADMEIEGIKISPEYFSKYSLELESRIDELTKKIYEEAEGEFNINSPKQLGEVLFINLNIPPVKKTKTGFSTDSEVLEKLAEQGYEIAKSILEFRKLSKLKSTYVDPLPRMVDENNRLHTTFNQTGTATGRLSSSDPNLQNIPVRTEEGMKIRAGFIAKDGSVLLGIDYSQIELRVLAEISQDTNLIEAYSENLDLHSLTARKIFDLSEDALVTREQRDAAKTVNFSIIYGKTAFGLSQELKITPKEASDYITRYFEQYPAVKHLEKEIIEYAEEHGYVETYFKRKRIIEGINSKNRVIKNQAERMAVNTVIQGTAAEVLKKVMINLYDLLKDKKDIHMLLQVHDELIFEVEKEKVLEYKEKIEKIMRESIQFSKVKLEVNSSIGQNWAETK</sequence>
<keyword evidence="5 11" id="KW-0227">DNA damage</keyword>
<evidence type="ECO:0000256" key="7">
    <source>
        <dbReference type="ARBA" id="ARBA00023125"/>
    </source>
</evidence>
<name>U7V691_9FUSO</name>
<dbReference type="Pfam" id="PF02739">
    <property type="entry name" value="5_3_exonuc_N"/>
    <property type="match status" value="1"/>
</dbReference>
<dbReference type="NCBIfam" id="NF004397">
    <property type="entry name" value="PRK05755.1"/>
    <property type="match status" value="1"/>
</dbReference>
<dbReference type="FunFam" id="1.10.150.20:FF:000002">
    <property type="entry name" value="DNA polymerase I"/>
    <property type="match status" value="1"/>
</dbReference>
<keyword evidence="11" id="KW-0269">Exonuclease</keyword>
<dbReference type="Gene3D" id="3.40.50.1010">
    <property type="entry name" value="5'-nuclease"/>
    <property type="match status" value="1"/>
</dbReference>
<dbReference type="FunFam" id="1.10.150.20:FF:000003">
    <property type="entry name" value="DNA polymerase I"/>
    <property type="match status" value="1"/>
</dbReference>
<keyword evidence="8 11" id="KW-0234">DNA repair</keyword>
<dbReference type="InterPro" id="IPR018320">
    <property type="entry name" value="DNA_polymerase_1"/>
</dbReference>
<dbReference type="FunFam" id="1.20.1060.10:FF:000001">
    <property type="entry name" value="DNA polymerase I"/>
    <property type="match status" value="1"/>
</dbReference>
<dbReference type="Pfam" id="PF01367">
    <property type="entry name" value="5_3_exonuc"/>
    <property type="match status" value="1"/>
</dbReference>
<dbReference type="eggNOG" id="COG0258">
    <property type="taxonomic scope" value="Bacteria"/>
</dbReference>
<organism evidence="14 15">
    <name type="scientific">Cetobacterium somerae ATCC BAA-474</name>
    <dbReference type="NCBI Taxonomy" id="1319815"/>
    <lineage>
        <taxon>Bacteria</taxon>
        <taxon>Fusobacteriati</taxon>
        <taxon>Fusobacteriota</taxon>
        <taxon>Fusobacteriia</taxon>
        <taxon>Fusobacteriales</taxon>
        <taxon>Fusobacteriaceae</taxon>
        <taxon>Cetobacterium</taxon>
    </lineage>
</organism>
<dbReference type="AlphaFoldDB" id="U7V691"/>
<keyword evidence="11" id="KW-0540">Nuclease</keyword>
<feature type="domain" description="DNA-directed DNA polymerase family A palm" evidence="13">
    <location>
        <begin position="656"/>
        <end position="862"/>
    </location>
</feature>
<evidence type="ECO:0000313" key="15">
    <source>
        <dbReference type="Proteomes" id="UP000017081"/>
    </source>
</evidence>
<keyword evidence="2 11" id="KW-0808">Transferase</keyword>
<dbReference type="GO" id="GO:0008409">
    <property type="term" value="F:5'-3' exonuclease activity"/>
    <property type="evidence" value="ECO:0007669"/>
    <property type="project" value="UniProtKB-UniRule"/>
</dbReference>